<feature type="transmembrane region" description="Helical" evidence="6">
    <location>
        <begin position="448"/>
        <end position="466"/>
    </location>
</feature>
<evidence type="ECO:0000313" key="7">
    <source>
        <dbReference type="EMBL" id="KAK8894641.1"/>
    </source>
</evidence>
<feature type="transmembrane region" description="Helical" evidence="6">
    <location>
        <begin position="311"/>
        <end position="331"/>
    </location>
</feature>
<feature type="transmembrane region" description="Helical" evidence="6">
    <location>
        <begin position="486"/>
        <end position="519"/>
    </location>
</feature>
<comment type="caution">
    <text evidence="7">The sequence shown here is derived from an EMBL/GenBank/DDBJ whole genome shotgun (WGS) entry which is preliminary data.</text>
</comment>
<evidence type="ECO:0000256" key="1">
    <source>
        <dbReference type="ARBA" id="ARBA00004141"/>
    </source>
</evidence>
<feature type="compositionally biased region" description="Polar residues" evidence="5">
    <location>
        <begin position="406"/>
        <end position="417"/>
    </location>
</feature>
<evidence type="ECO:0008006" key="9">
    <source>
        <dbReference type="Google" id="ProtNLM"/>
    </source>
</evidence>
<keyword evidence="3 6" id="KW-1133">Transmembrane helix</keyword>
<reference evidence="7 8" key="1">
    <citation type="submission" date="2024-04" db="EMBL/GenBank/DDBJ databases">
        <title>Tritrichomonas musculus Genome.</title>
        <authorList>
            <person name="Alves-Ferreira E."/>
            <person name="Grigg M."/>
            <person name="Lorenzi H."/>
            <person name="Galac M."/>
        </authorList>
    </citation>
    <scope>NUCLEOTIDE SEQUENCE [LARGE SCALE GENOMIC DNA]</scope>
    <source>
        <strain evidence="7 8">EAF2021</strain>
    </source>
</reference>
<keyword evidence="4 6" id="KW-0472">Membrane</keyword>
<evidence type="ECO:0000313" key="8">
    <source>
        <dbReference type="Proteomes" id="UP001470230"/>
    </source>
</evidence>
<sequence length="609" mass="68523">MVNCKKVVWWLEFLIPIAIAIPFLFKLIVLDSDHPQASPCMGVLLWTALYWVFEPIPIVITSFFPVFLLPFFHVSTAKVIANTMWSDTTMVFLGGFLYSIAMVRWNLHSRISLKTVLIFGLRPWLLLLGLMLVTAFLGMWISNTATALTMLPNALAIVNKLEEITGDPVLIEPFAKCLFLAIAYSCSVGGFITLIGTPPNLILSQIAKERFPKADEIGFTQFLFISLPISFSLLIIMYFYFLLIFIRKIHLPKDVDITIFRQNYEKLGKMKPAEWVIVCLFALLACLWLFRSNIQALVGWSNRLYSDGSTYISDGTVAILLSMLLFIVNVPQPSVKEEKEMVSGEIDLEIRPKTPWRHREAISLASNSGEEDNNDEDSELVEEVSESNELTGQISAVEKNQDTSLEKSTTAVENPESSGVEKDGKKKKKKKDIEWVPLLEWNYTQNKIPWTIIFLFSGGFCINQGLKDSGMDLWLGDVMKGLSKLPLFPLLIIILIIAAVLGTVASNTACANILIPIMAVFSSNSEKYHPWMLMFPVCFMTSCCFLLPVSTPPNLIAYSYGRLKMSDFLIHGTFFTVVSLFVIIGMCMALLPKIFDAGSFPDWARKENL</sequence>
<protein>
    <recommendedName>
        <fullName evidence="9">Sodium:sulfate symporter transmembrane region family protein</fullName>
    </recommendedName>
</protein>
<feature type="transmembrane region" description="Helical" evidence="6">
    <location>
        <begin position="531"/>
        <end position="549"/>
    </location>
</feature>
<proteinExistence type="predicted"/>
<dbReference type="PANTHER" id="PTHR10283:SF82">
    <property type="entry name" value="SOLUTE CARRIER FAMILY 13 MEMBER 2"/>
    <property type="match status" value="1"/>
</dbReference>
<dbReference type="Pfam" id="PF00939">
    <property type="entry name" value="Na_sulph_symp"/>
    <property type="match status" value="1"/>
</dbReference>
<feature type="transmembrane region" description="Helical" evidence="6">
    <location>
        <begin position="273"/>
        <end position="291"/>
    </location>
</feature>
<name>A0ABR2KUD3_9EUKA</name>
<comment type="subcellular location">
    <subcellularLocation>
        <location evidence="1">Membrane</location>
        <topology evidence="1">Multi-pass membrane protein</topology>
    </subcellularLocation>
</comment>
<feature type="transmembrane region" description="Helical" evidence="6">
    <location>
        <begin position="123"/>
        <end position="141"/>
    </location>
</feature>
<evidence type="ECO:0000256" key="2">
    <source>
        <dbReference type="ARBA" id="ARBA00022692"/>
    </source>
</evidence>
<dbReference type="Proteomes" id="UP001470230">
    <property type="component" value="Unassembled WGS sequence"/>
</dbReference>
<feature type="region of interest" description="Disordered" evidence="5">
    <location>
        <begin position="364"/>
        <end position="426"/>
    </location>
</feature>
<evidence type="ECO:0000256" key="4">
    <source>
        <dbReference type="ARBA" id="ARBA00023136"/>
    </source>
</evidence>
<dbReference type="PANTHER" id="PTHR10283">
    <property type="entry name" value="SOLUTE CARRIER FAMILY 13 MEMBER"/>
    <property type="match status" value="1"/>
</dbReference>
<feature type="transmembrane region" description="Helical" evidence="6">
    <location>
        <begin position="177"/>
        <end position="197"/>
    </location>
</feature>
<feature type="transmembrane region" description="Helical" evidence="6">
    <location>
        <begin position="7"/>
        <end position="28"/>
    </location>
</feature>
<feature type="transmembrane region" description="Helical" evidence="6">
    <location>
        <begin position="48"/>
        <end position="72"/>
    </location>
</feature>
<dbReference type="InterPro" id="IPR001898">
    <property type="entry name" value="SLC13A/DASS"/>
</dbReference>
<feature type="transmembrane region" description="Helical" evidence="6">
    <location>
        <begin position="84"/>
        <end position="103"/>
    </location>
</feature>
<accession>A0ABR2KUD3</accession>
<feature type="transmembrane region" description="Helical" evidence="6">
    <location>
        <begin position="217"/>
        <end position="243"/>
    </location>
</feature>
<keyword evidence="2 6" id="KW-0812">Transmembrane</keyword>
<evidence type="ECO:0000256" key="6">
    <source>
        <dbReference type="SAM" id="Phobius"/>
    </source>
</evidence>
<evidence type="ECO:0000256" key="3">
    <source>
        <dbReference type="ARBA" id="ARBA00022989"/>
    </source>
</evidence>
<evidence type="ECO:0000256" key="5">
    <source>
        <dbReference type="SAM" id="MobiDB-lite"/>
    </source>
</evidence>
<feature type="transmembrane region" description="Helical" evidence="6">
    <location>
        <begin position="569"/>
        <end position="591"/>
    </location>
</feature>
<organism evidence="7 8">
    <name type="scientific">Tritrichomonas musculus</name>
    <dbReference type="NCBI Taxonomy" id="1915356"/>
    <lineage>
        <taxon>Eukaryota</taxon>
        <taxon>Metamonada</taxon>
        <taxon>Parabasalia</taxon>
        <taxon>Tritrichomonadida</taxon>
        <taxon>Tritrichomonadidae</taxon>
        <taxon>Tritrichomonas</taxon>
    </lineage>
</organism>
<feature type="compositionally biased region" description="Acidic residues" evidence="5">
    <location>
        <begin position="369"/>
        <end position="386"/>
    </location>
</feature>
<gene>
    <name evidence="7" type="ORF">M9Y10_023078</name>
</gene>
<dbReference type="EMBL" id="JAPFFF010000003">
    <property type="protein sequence ID" value="KAK8894641.1"/>
    <property type="molecule type" value="Genomic_DNA"/>
</dbReference>
<keyword evidence="8" id="KW-1185">Reference proteome</keyword>